<evidence type="ECO:0000313" key="2">
    <source>
        <dbReference type="EMBL" id="EHP70529.1"/>
    </source>
</evidence>
<name>H2C2Q8_9CREN</name>
<evidence type="ECO:0000313" key="3">
    <source>
        <dbReference type="Proteomes" id="UP000003980"/>
    </source>
</evidence>
<dbReference type="PANTHER" id="PTHR43560">
    <property type="entry name" value="ION-TRANSLOCATING OXIDOREDUCTASE COMPLEX SUBUNIT B"/>
    <property type="match status" value="1"/>
</dbReference>
<proteinExistence type="predicted"/>
<dbReference type="PANTHER" id="PTHR43560:SF1">
    <property type="entry name" value="ION-TRANSLOCATING OXIDOREDUCTASE COMPLEX SUBUNIT B"/>
    <property type="match status" value="1"/>
</dbReference>
<dbReference type="Pfam" id="PF13237">
    <property type="entry name" value="Fer4_10"/>
    <property type="match status" value="1"/>
</dbReference>
<dbReference type="AlphaFoldDB" id="H2C2Q8"/>
<dbReference type="eggNOG" id="arCOG02187">
    <property type="taxonomic scope" value="Archaea"/>
</dbReference>
<dbReference type="RefSeq" id="WP_009071282.1">
    <property type="nucleotide sequence ID" value="NZ_JH597761.1"/>
</dbReference>
<reference evidence="2 3" key="1">
    <citation type="submission" date="2012-01" db="EMBL/GenBank/DDBJ databases">
        <title>Improved High-Quality Draft sequence of Metallosphaera yellowstonensis MK1.</title>
        <authorList>
            <consortium name="US DOE Joint Genome Institute"/>
            <person name="Lucas S."/>
            <person name="Han J."/>
            <person name="Cheng J.-F."/>
            <person name="Goodwin L."/>
            <person name="Pitluck S."/>
            <person name="Peters L."/>
            <person name="Teshima H."/>
            <person name="Detter J.C."/>
            <person name="Han C."/>
            <person name="Tapia R."/>
            <person name="Land M."/>
            <person name="Hauser L."/>
            <person name="Kyrpides N."/>
            <person name="Kozubal M."/>
            <person name="Macur R.E."/>
            <person name="Jay Z."/>
            <person name="Inskeep W."/>
            <person name="Woyke T."/>
        </authorList>
    </citation>
    <scope>NUCLEOTIDE SEQUENCE [LARGE SCALE GENOMIC DNA]</scope>
    <source>
        <strain evidence="2 3">MK1</strain>
    </source>
</reference>
<dbReference type="HOGENOM" id="CLU_555063_0_0_2"/>
<dbReference type="InterPro" id="IPR050395">
    <property type="entry name" value="4Fe4S_Ferredoxin_RnfB"/>
</dbReference>
<feature type="domain" description="4Fe-4S ferredoxin-type" evidence="1">
    <location>
        <begin position="355"/>
        <end position="384"/>
    </location>
</feature>
<protein>
    <recommendedName>
        <fullName evidence="1">4Fe-4S ferredoxin-type domain-containing protein</fullName>
    </recommendedName>
</protein>
<organism evidence="2 3">
    <name type="scientific">Metallosphaera yellowstonensis MK1</name>
    <dbReference type="NCBI Taxonomy" id="671065"/>
    <lineage>
        <taxon>Archaea</taxon>
        <taxon>Thermoproteota</taxon>
        <taxon>Thermoprotei</taxon>
        <taxon>Sulfolobales</taxon>
        <taxon>Sulfolobaceae</taxon>
        <taxon>Metallosphaera</taxon>
    </lineage>
</organism>
<dbReference type="STRING" id="671065.MetMK1DRAFT_00010320"/>
<dbReference type="Proteomes" id="UP000003980">
    <property type="component" value="Unassembled WGS sequence"/>
</dbReference>
<feature type="domain" description="4Fe-4S ferredoxin-type" evidence="1">
    <location>
        <begin position="387"/>
        <end position="416"/>
    </location>
</feature>
<dbReference type="SUPFAM" id="SSF54862">
    <property type="entry name" value="4Fe-4S ferredoxins"/>
    <property type="match status" value="1"/>
</dbReference>
<dbReference type="OrthoDB" id="15347at2157"/>
<accession>H2C2Q8</accession>
<gene>
    <name evidence="2" type="ORF">MetMK1DRAFT_00010320</name>
</gene>
<dbReference type="PROSITE" id="PS51379">
    <property type="entry name" value="4FE4S_FER_2"/>
    <property type="match status" value="2"/>
</dbReference>
<dbReference type="Gene3D" id="3.30.70.20">
    <property type="match status" value="1"/>
</dbReference>
<keyword evidence="3" id="KW-1185">Reference proteome</keyword>
<dbReference type="EMBL" id="JH597761">
    <property type="protein sequence ID" value="EHP70529.1"/>
    <property type="molecule type" value="Genomic_DNA"/>
</dbReference>
<dbReference type="InterPro" id="IPR017896">
    <property type="entry name" value="4Fe4S_Fe-S-bd"/>
</dbReference>
<sequence length="491" mass="54641">MLNAGLIVSKKAREILGDDLLKDVFEQARLTYVAESGDFLLEDVRANELKALVMVNEGQREAWLEDIDQKAGISPLAILSLPSRWFLGKTRDYSLSLLVGYSRRAQLMDLTYRVQPVRSASVSRRSVLKLKVYEYRPYPVLFDEVRAEREINKAVELCPQGLVVKAPEGPSVSSPEKCSACGYCSGSSYLGYLEVPNATTEQVVHFINALVSGYRRPGSVLFTETANVDVPEGVFPFLVPCTASVHDSFVLATYSAGFTPLVYASSTCQTRELALKRLEEMPDRFPGTQLPVIKARSEEELRKALIMTFPELPRSVIPESVSLQRSRRRSLLVWAVEEMSRKVKLNEDDDVPGVYNVVVDPNKCVLCGVCVRACQMLVPDLTGGEELALSYNIPYCIGSQRCVKNCPENAVSVPGLAKIRDLTRKVMNRGKVIKCRFCGKPIGSEKVKGRVDSMLITQGFQGTAQYTDVCNECKQKMLTKIWVERLLGGKK</sequence>
<evidence type="ECO:0000259" key="1">
    <source>
        <dbReference type="PROSITE" id="PS51379"/>
    </source>
</evidence>